<dbReference type="EMBL" id="JAJGCB010000013">
    <property type="protein sequence ID" value="KAJ8989796.1"/>
    <property type="molecule type" value="Genomic_DNA"/>
</dbReference>
<feature type="compositionally biased region" description="Basic and acidic residues" evidence="1">
    <location>
        <begin position="233"/>
        <end position="248"/>
    </location>
</feature>
<gene>
    <name evidence="2" type="ORF">HRR80_006514</name>
</gene>
<proteinExistence type="predicted"/>
<reference evidence="2" key="1">
    <citation type="submission" date="2023-01" db="EMBL/GenBank/DDBJ databases">
        <title>Exophiala dermititidis isolated from Cystic Fibrosis Patient.</title>
        <authorList>
            <person name="Kurbessoian T."/>
            <person name="Crocker A."/>
            <person name="Murante D."/>
            <person name="Hogan D.A."/>
            <person name="Stajich J.E."/>
        </authorList>
    </citation>
    <scope>NUCLEOTIDE SEQUENCE</scope>
    <source>
        <strain evidence="2">Ex8</strain>
    </source>
</reference>
<dbReference type="Proteomes" id="UP001161757">
    <property type="component" value="Unassembled WGS sequence"/>
</dbReference>
<comment type="caution">
    <text evidence="2">The sequence shown here is derived from an EMBL/GenBank/DDBJ whole genome shotgun (WGS) entry which is preliminary data.</text>
</comment>
<evidence type="ECO:0000313" key="2">
    <source>
        <dbReference type="EMBL" id="KAJ8989796.1"/>
    </source>
</evidence>
<evidence type="ECO:0000313" key="3">
    <source>
        <dbReference type="Proteomes" id="UP001161757"/>
    </source>
</evidence>
<dbReference type="AlphaFoldDB" id="A0AAN6EQT4"/>
<sequence length="254" mass="28193">MNFITTRYDNVLDLLEEVIRRDPPVPTDLIICSTRDEFREQLLALVNHEESDALAHAPATQAQIDSESEHIQTIAPTRKHMLLLPTLQLLNASRFCNLAFCPTTTTLRGYLAGYCRPTSPNASGSARSTSGWIFILDILALHHGTSEFTLQGLSQTFATAVSAAFRTNRQLGLVECKDIRDPSSPTRGPSLWSAEVQLLSSAIKIGEDGATWGRRTVCVLTIAKRWFQVQSTEGKDEQTGRHHARVESAEEMLM</sequence>
<evidence type="ECO:0000256" key="1">
    <source>
        <dbReference type="SAM" id="MobiDB-lite"/>
    </source>
</evidence>
<name>A0AAN6EQT4_EXODE</name>
<feature type="region of interest" description="Disordered" evidence="1">
    <location>
        <begin position="233"/>
        <end position="254"/>
    </location>
</feature>
<protein>
    <submittedName>
        <fullName evidence="2">Uncharacterized protein</fullName>
    </submittedName>
</protein>
<accession>A0AAN6EQT4</accession>
<organism evidence="2 3">
    <name type="scientific">Exophiala dermatitidis</name>
    <name type="common">Black yeast-like fungus</name>
    <name type="synonym">Wangiella dermatitidis</name>
    <dbReference type="NCBI Taxonomy" id="5970"/>
    <lineage>
        <taxon>Eukaryota</taxon>
        <taxon>Fungi</taxon>
        <taxon>Dikarya</taxon>
        <taxon>Ascomycota</taxon>
        <taxon>Pezizomycotina</taxon>
        <taxon>Eurotiomycetes</taxon>
        <taxon>Chaetothyriomycetidae</taxon>
        <taxon>Chaetothyriales</taxon>
        <taxon>Herpotrichiellaceae</taxon>
        <taxon>Exophiala</taxon>
    </lineage>
</organism>